<feature type="compositionally biased region" description="Low complexity" evidence="1">
    <location>
        <begin position="19"/>
        <end position="29"/>
    </location>
</feature>
<organism evidence="2 4">
    <name type="scientific">Rhodotorula toruloides</name>
    <name type="common">Yeast</name>
    <name type="synonym">Rhodosporidium toruloides</name>
    <dbReference type="NCBI Taxonomy" id="5286"/>
    <lineage>
        <taxon>Eukaryota</taxon>
        <taxon>Fungi</taxon>
        <taxon>Dikarya</taxon>
        <taxon>Basidiomycota</taxon>
        <taxon>Pucciniomycotina</taxon>
        <taxon>Microbotryomycetes</taxon>
        <taxon>Sporidiobolales</taxon>
        <taxon>Sporidiobolaceae</taxon>
        <taxon>Rhodotorula</taxon>
    </lineage>
</organism>
<evidence type="ECO:0000313" key="4">
    <source>
        <dbReference type="Proteomes" id="UP000199069"/>
    </source>
</evidence>
<dbReference type="EMBL" id="CWKI01000003">
    <property type="protein sequence ID" value="CTR06120.1"/>
    <property type="molecule type" value="Genomic_DNA"/>
</dbReference>
<dbReference type="InterPro" id="IPR008266">
    <property type="entry name" value="Tyr_kinase_AS"/>
</dbReference>
<dbReference type="EMBL" id="LCTV02000003">
    <property type="protein sequence ID" value="PRQ76221.1"/>
    <property type="molecule type" value="Genomic_DNA"/>
</dbReference>
<dbReference type="Proteomes" id="UP000239560">
    <property type="component" value="Unassembled WGS sequence"/>
</dbReference>
<proteinExistence type="predicted"/>
<name>A0A0K3CC40_RHOTO</name>
<dbReference type="SUPFAM" id="SSF56112">
    <property type="entry name" value="Protein kinase-like (PK-like)"/>
    <property type="match status" value="1"/>
</dbReference>
<evidence type="ECO:0000313" key="3">
    <source>
        <dbReference type="EMBL" id="PRQ76221.1"/>
    </source>
</evidence>
<feature type="region of interest" description="Disordered" evidence="1">
    <location>
        <begin position="325"/>
        <end position="402"/>
    </location>
</feature>
<dbReference type="PROSITE" id="PS00109">
    <property type="entry name" value="PROTEIN_KINASE_TYR"/>
    <property type="match status" value="1"/>
</dbReference>
<sequence length="610" mass="66552">MPHVHFTGSTVPPMITAAQNTATSSSSGAQPSEDAPAEPLSFPELVTHCPDLLSIRKEAFLAFILEVFDITLYETPFIDLPPTIWKVIEKFLQLLMPEPQADRIPREQNEEIAGWHLSRVRAVFAAFVDVYNVMLHKRLPNERLAFGADTTRIGGAHPVSNFYIQQQPDGDIVNVMQAVHACTRSDQKAQETMQPYPVPSTSLDFDFASGTPPVPRGLCSQICKTMLASPPALRTALSFDSEASSLIFSFHLYRQSSKRKFDDLDDDLRQQLHYKNTGAVAYGLAVSPLVPNTDRDLLLAILASIAPHDILQRAFAPSIDKKAPDPLGAHLSRSGYTLNPPSGPLDAPKPTKSGADSSSGDHDSCTGDDDAGGGQRDRRDAARGTMPSPPHPAHPSMPDSANSLNRLRRITFGGNTYDRVRLSADPPREPDVLPPRNVEFVMSKPFLSSIDFAVSAAQDVSSAASVVIKEARTSMGYGALRKEANILTSLAAAGLAHVAPPFVGLFEGSCEPYRLALVTQRCGQSLDDGFGSLTVEQRVDIYNLLADLHEHGYEHADFAARNVVFDGSTFRLIDYECAWTDHICPGDERCDELTDAQRQLGLRLLGDDEP</sequence>
<evidence type="ECO:0000313" key="5">
    <source>
        <dbReference type="Proteomes" id="UP000239560"/>
    </source>
</evidence>
<keyword evidence="4" id="KW-1185">Reference proteome</keyword>
<dbReference type="Proteomes" id="UP000199069">
    <property type="component" value="Unassembled WGS sequence"/>
</dbReference>
<feature type="region of interest" description="Disordered" evidence="1">
    <location>
        <begin position="19"/>
        <end position="40"/>
    </location>
</feature>
<protein>
    <submittedName>
        <fullName evidence="2 3">Proteophosphoglycan ppg4</fullName>
    </submittedName>
</protein>
<dbReference type="STRING" id="5286.A0A0K3CC40"/>
<dbReference type="AlphaFoldDB" id="A0A0K3CC40"/>
<accession>A0A0K3CC40</accession>
<dbReference type="GO" id="GO:0004672">
    <property type="term" value="F:protein kinase activity"/>
    <property type="evidence" value="ECO:0007669"/>
    <property type="project" value="InterPro"/>
</dbReference>
<evidence type="ECO:0000256" key="1">
    <source>
        <dbReference type="SAM" id="MobiDB-lite"/>
    </source>
</evidence>
<reference evidence="2 4" key="1">
    <citation type="submission" date="2015-07" db="EMBL/GenBank/DDBJ databases">
        <authorList>
            <person name="Cajimat M.N.B."/>
            <person name="Milazzo M.L."/>
            <person name="Fulhorst C.F."/>
        </authorList>
    </citation>
    <scope>NUCLEOTIDE SEQUENCE [LARGE SCALE GENOMIC DNA]</scope>
    <source>
        <strain evidence="2">Single colony</strain>
    </source>
</reference>
<dbReference type="OrthoDB" id="2523059at2759"/>
<dbReference type="InterPro" id="IPR011009">
    <property type="entry name" value="Kinase-like_dom_sf"/>
</dbReference>
<reference evidence="3 5" key="2">
    <citation type="journal article" date="2018" name="Elife">
        <title>Functional genomics of lipid metabolism in the oleaginous yeast Rhodosporidium toruloides.</title>
        <authorList>
            <person name="Coradetti S.T."/>
            <person name="Pinel D."/>
            <person name="Geiselman G."/>
            <person name="Ito M."/>
            <person name="Mondo S."/>
            <person name="Reilly M.C."/>
            <person name="Cheng Y.F."/>
            <person name="Bauer S."/>
            <person name="Grigoriev I."/>
            <person name="Gladden J.M."/>
            <person name="Simmons B.A."/>
            <person name="Brem R."/>
            <person name="Arkin A.P."/>
            <person name="Skerker J.M."/>
        </authorList>
    </citation>
    <scope>NUCLEOTIDE SEQUENCE [LARGE SCALE GENOMIC DNA]</scope>
    <source>
        <strain evidence="3 5">NBRC 0880</strain>
    </source>
</reference>
<evidence type="ECO:0000313" key="2">
    <source>
        <dbReference type="EMBL" id="CTR06120.1"/>
    </source>
</evidence>
<gene>
    <name evidence="2" type="primary">FGENESH: predicted gene_3.432</name>
    <name evidence="3" type="ORF">AAT19DRAFT_13243</name>
    <name evidence="2" type="ORF">BN2166_0019810</name>
</gene>